<evidence type="ECO:0000256" key="8">
    <source>
        <dbReference type="ARBA" id="ARBA00022989"/>
    </source>
</evidence>
<reference evidence="13" key="2">
    <citation type="journal article" date="2023" name="Plants (Basel)">
        <title>Annotation of the Turnera subulata (Passifloraceae) Draft Genome Reveals the S-Locus Evolved after the Divergence of Turneroideae from Passifloroideae in a Stepwise Manner.</title>
        <authorList>
            <person name="Henning P.M."/>
            <person name="Roalson E.H."/>
            <person name="Mir W."/>
            <person name="McCubbin A.G."/>
            <person name="Shore J.S."/>
        </authorList>
    </citation>
    <scope>NUCLEOTIDE SEQUENCE</scope>
    <source>
        <tissue evidence="13">Leaves</tissue>
    </source>
</reference>
<keyword evidence="6 11" id="KW-0732">Signal</keyword>
<dbReference type="Pfam" id="PF00560">
    <property type="entry name" value="LRR_1"/>
    <property type="match status" value="4"/>
</dbReference>
<feature type="signal peptide" evidence="11">
    <location>
        <begin position="1"/>
        <end position="23"/>
    </location>
</feature>
<evidence type="ECO:0000259" key="12">
    <source>
        <dbReference type="Pfam" id="PF08263"/>
    </source>
</evidence>
<dbReference type="GO" id="GO:0099402">
    <property type="term" value="P:plant organ development"/>
    <property type="evidence" value="ECO:0007669"/>
    <property type="project" value="UniProtKB-ARBA"/>
</dbReference>
<dbReference type="PANTHER" id="PTHR48060">
    <property type="entry name" value="DNA DAMAGE-REPAIR/TOLERATION PROTEIN DRT100"/>
    <property type="match status" value="1"/>
</dbReference>
<evidence type="ECO:0000256" key="2">
    <source>
        <dbReference type="ARBA" id="ARBA00004191"/>
    </source>
</evidence>
<accession>A0A9Q0G6H3</accession>
<dbReference type="GO" id="GO:0009653">
    <property type="term" value="P:anatomical structure morphogenesis"/>
    <property type="evidence" value="ECO:0007669"/>
    <property type="project" value="UniProtKB-ARBA"/>
</dbReference>
<evidence type="ECO:0000256" key="10">
    <source>
        <dbReference type="ARBA" id="ARBA00038043"/>
    </source>
</evidence>
<dbReference type="InterPro" id="IPR001611">
    <property type="entry name" value="Leu-rich_rpt"/>
</dbReference>
<evidence type="ECO:0000256" key="4">
    <source>
        <dbReference type="ARBA" id="ARBA00022614"/>
    </source>
</evidence>
<dbReference type="SUPFAM" id="SSF52047">
    <property type="entry name" value="RNI-like"/>
    <property type="match status" value="1"/>
</dbReference>
<dbReference type="InterPro" id="IPR013210">
    <property type="entry name" value="LRR_N_plant-typ"/>
</dbReference>
<dbReference type="PANTHER" id="PTHR48060:SF21">
    <property type="entry name" value="L DOMAIN-LIKE PROTEIN"/>
    <property type="match status" value="1"/>
</dbReference>
<reference evidence="13" key="1">
    <citation type="submission" date="2022-02" db="EMBL/GenBank/DDBJ databases">
        <authorList>
            <person name="Henning P.M."/>
            <person name="McCubbin A.G."/>
            <person name="Shore J.S."/>
        </authorList>
    </citation>
    <scope>NUCLEOTIDE SEQUENCE</scope>
    <source>
        <strain evidence="13">F60SS</strain>
        <tissue evidence="13">Leaves</tissue>
    </source>
</reference>
<dbReference type="SUPFAM" id="SSF52058">
    <property type="entry name" value="L domain-like"/>
    <property type="match status" value="1"/>
</dbReference>
<keyword evidence="3" id="KW-0964">Secreted</keyword>
<keyword evidence="3" id="KW-0134">Cell wall</keyword>
<protein>
    <recommendedName>
        <fullName evidence="12">Leucine-rich repeat-containing N-terminal plant-type domain-containing protein</fullName>
    </recommendedName>
</protein>
<proteinExistence type="inferred from homology"/>
<dbReference type="OrthoDB" id="676979at2759"/>
<keyword evidence="8" id="KW-1133">Transmembrane helix</keyword>
<comment type="similarity">
    <text evidence="10">Belongs to the polygalacturonase-inhibiting protein family.</text>
</comment>
<name>A0A9Q0G6H3_9ROSI</name>
<keyword evidence="9" id="KW-0472">Membrane</keyword>
<evidence type="ECO:0000256" key="9">
    <source>
        <dbReference type="ARBA" id="ARBA00023136"/>
    </source>
</evidence>
<sequence length="568" mass="62521">MGKNHILVFVSMLFMFLAKKCISISTRNNITDQEALLAFKAAITYDPQNLLKNNWTTNTSFRNWVGITCSNHTQRFRELNISGMGLVGTIPPQLGNLSFLWLMDVKGNQFHGYLPPELENLRRMQYLLFSYNNFTCTIQHGFLNMSSLVAIGFTCNSIHGNLPKNICDNLPNLIYLELSANLLSGQIPSGRKLLSEEFSNQSISLSTNYFVGEIPGEVGYLPMLRILLLGGNCLTGHIPRSIFNMTSIQKIDFSFNNLSGTTPSNVENVPNLQHLMLQYNTLTGHIPAILFLQDNFLSNDPSNPKLYFFTSLANCRALTRLHLANNLFSGILPKSIGNLTRNLRELTMDNNKLVGKIPSELGNLSSLIMLSLGLNNLSGAIPPTVARMGNLQYLFLSSNKLNGSIPTDLCNSSSLSEVYLLSGALPDCIGLLKSLRILALDANALSSSIPISSQLDVEFQLVQRLTSPSSWTNGGLNTVRFVGNIPSTLGQLKDLSTLFLWNNGFHGAIPESLGSLEGLEMLDPSSKNLSGNIPKSLEKLESLVYFNVSFNALEGKIPSGERFINLIG</sequence>
<evidence type="ECO:0000313" key="13">
    <source>
        <dbReference type="EMBL" id="KAJ4844107.1"/>
    </source>
</evidence>
<evidence type="ECO:0000256" key="5">
    <source>
        <dbReference type="ARBA" id="ARBA00022692"/>
    </source>
</evidence>
<evidence type="ECO:0000256" key="1">
    <source>
        <dbReference type="ARBA" id="ARBA00004167"/>
    </source>
</evidence>
<dbReference type="Pfam" id="PF13855">
    <property type="entry name" value="LRR_8"/>
    <property type="match status" value="1"/>
</dbReference>
<dbReference type="FunFam" id="3.80.10.10:FF:000383">
    <property type="entry name" value="Leucine-rich repeat receptor protein kinase EMS1"/>
    <property type="match status" value="1"/>
</dbReference>
<evidence type="ECO:0000313" key="14">
    <source>
        <dbReference type="Proteomes" id="UP001141552"/>
    </source>
</evidence>
<evidence type="ECO:0000256" key="6">
    <source>
        <dbReference type="ARBA" id="ARBA00022729"/>
    </source>
</evidence>
<dbReference type="InterPro" id="IPR053211">
    <property type="entry name" value="DNA_repair-toleration"/>
</dbReference>
<dbReference type="Proteomes" id="UP001141552">
    <property type="component" value="Unassembled WGS sequence"/>
</dbReference>
<dbReference type="Gene3D" id="3.80.10.10">
    <property type="entry name" value="Ribonuclease Inhibitor"/>
    <property type="match status" value="4"/>
</dbReference>
<evidence type="ECO:0000256" key="11">
    <source>
        <dbReference type="SAM" id="SignalP"/>
    </source>
</evidence>
<dbReference type="InterPro" id="IPR003591">
    <property type="entry name" value="Leu-rich_rpt_typical-subtyp"/>
</dbReference>
<dbReference type="EMBL" id="JAKUCV010002054">
    <property type="protein sequence ID" value="KAJ4844107.1"/>
    <property type="molecule type" value="Genomic_DNA"/>
</dbReference>
<dbReference type="InterPro" id="IPR032675">
    <property type="entry name" value="LRR_dom_sf"/>
</dbReference>
<dbReference type="Pfam" id="PF08263">
    <property type="entry name" value="LRRNT_2"/>
    <property type="match status" value="1"/>
</dbReference>
<keyword evidence="14" id="KW-1185">Reference proteome</keyword>
<feature type="domain" description="Leucine-rich repeat-containing N-terminal plant-type" evidence="12">
    <location>
        <begin position="31"/>
        <end position="70"/>
    </location>
</feature>
<dbReference type="FunFam" id="3.80.10.10:FF:000095">
    <property type="entry name" value="LRR receptor-like serine/threonine-protein kinase GSO1"/>
    <property type="match status" value="1"/>
</dbReference>
<dbReference type="AlphaFoldDB" id="A0A9Q0G6H3"/>
<dbReference type="SMART" id="SM00369">
    <property type="entry name" value="LRR_TYP"/>
    <property type="match status" value="7"/>
</dbReference>
<keyword evidence="7" id="KW-0677">Repeat</keyword>
<keyword evidence="5" id="KW-0812">Transmembrane</keyword>
<evidence type="ECO:0000256" key="3">
    <source>
        <dbReference type="ARBA" id="ARBA00022512"/>
    </source>
</evidence>
<feature type="chain" id="PRO_5040187573" description="Leucine-rich repeat-containing N-terminal plant-type domain-containing protein" evidence="11">
    <location>
        <begin position="24"/>
        <end position="568"/>
    </location>
</feature>
<dbReference type="GO" id="GO:0016020">
    <property type="term" value="C:membrane"/>
    <property type="evidence" value="ECO:0007669"/>
    <property type="project" value="UniProtKB-SubCell"/>
</dbReference>
<evidence type="ECO:0000256" key="7">
    <source>
        <dbReference type="ARBA" id="ARBA00022737"/>
    </source>
</evidence>
<keyword evidence="4" id="KW-0433">Leucine-rich repeat</keyword>
<gene>
    <name evidence="13" type="ORF">Tsubulata_026769</name>
</gene>
<dbReference type="FunFam" id="3.80.10.10:FF:000400">
    <property type="entry name" value="Nuclear pore complex protein NUP107"/>
    <property type="match status" value="1"/>
</dbReference>
<comment type="caution">
    <text evidence="13">The sequence shown here is derived from an EMBL/GenBank/DDBJ whole genome shotgun (WGS) entry which is preliminary data.</text>
</comment>
<comment type="subcellular location">
    <subcellularLocation>
        <location evidence="1">Membrane</location>
        <topology evidence="1">Single-pass membrane protein</topology>
    </subcellularLocation>
    <subcellularLocation>
        <location evidence="2">Secreted</location>
        <location evidence="2">Cell wall</location>
    </subcellularLocation>
</comment>
<organism evidence="13 14">
    <name type="scientific">Turnera subulata</name>
    <dbReference type="NCBI Taxonomy" id="218843"/>
    <lineage>
        <taxon>Eukaryota</taxon>
        <taxon>Viridiplantae</taxon>
        <taxon>Streptophyta</taxon>
        <taxon>Embryophyta</taxon>
        <taxon>Tracheophyta</taxon>
        <taxon>Spermatophyta</taxon>
        <taxon>Magnoliopsida</taxon>
        <taxon>eudicotyledons</taxon>
        <taxon>Gunneridae</taxon>
        <taxon>Pentapetalae</taxon>
        <taxon>rosids</taxon>
        <taxon>fabids</taxon>
        <taxon>Malpighiales</taxon>
        <taxon>Passifloraceae</taxon>
        <taxon>Turnera</taxon>
    </lineage>
</organism>